<gene>
    <name evidence="4" type="ORF">Thiowin_04174</name>
</gene>
<feature type="repeat" description="ANK" evidence="3">
    <location>
        <begin position="68"/>
        <end position="100"/>
    </location>
</feature>
<accession>A0ABZ0SDF5</accession>
<protein>
    <submittedName>
        <fullName evidence="4">Ankyrin repeat protein</fullName>
    </submittedName>
</protein>
<dbReference type="PANTHER" id="PTHR24171">
    <property type="entry name" value="ANKYRIN REPEAT DOMAIN-CONTAINING PROTEIN 39-RELATED"/>
    <property type="match status" value="1"/>
</dbReference>
<keyword evidence="1" id="KW-0677">Repeat</keyword>
<dbReference type="PANTHER" id="PTHR24171:SF9">
    <property type="entry name" value="ANKYRIN REPEAT DOMAIN-CONTAINING PROTEIN 39"/>
    <property type="match status" value="1"/>
</dbReference>
<dbReference type="InterPro" id="IPR036770">
    <property type="entry name" value="Ankyrin_rpt-contain_sf"/>
</dbReference>
<dbReference type="Gene3D" id="1.25.40.20">
    <property type="entry name" value="Ankyrin repeat-containing domain"/>
    <property type="match status" value="2"/>
</dbReference>
<reference evidence="4 5" key="1">
    <citation type="journal article" date="2023" name="Microorganisms">
        <title>Thiorhodovibrio frisius and Trv. litoralis spp. nov., Two Novel Members from a Clade of Fastidious Purple Sulfur Bacteria That Exhibit Unique Red-Shifted Light-Harvesting Capabilities.</title>
        <authorList>
            <person name="Methner A."/>
            <person name="Kuzyk S.B."/>
            <person name="Petersen J."/>
            <person name="Bauer S."/>
            <person name="Brinkmann H."/>
            <person name="Sichau K."/>
            <person name="Wanner G."/>
            <person name="Wolf J."/>
            <person name="Neumann-Schaal M."/>
            <person name="Henke P."/>
            <person name="Tank M."/>
            <person name="Sproer C."/>
            <person name="Bunk B."/>
            <person name="Overmann J."/>
        </authorList>
    </citation>
    <scope>NUCLEOTIDE SEQUENCE [LARGE SCALE GENOMIC DNA]</scope>
    <source>
        <strain evidence="4 5">DSM 6702</strain>
    </source>
</reference>
<evidence type="ECO:0000256" key="3">
    <source>
        <dbReference type="PROSITE-ProRule" id="PRU00023"/>
    </source>
</evidence>
<dbReference type="SMART" id="SM00248">
    <property type="entry name" value="ANK"/>
    <property type="match status" value="3"/>
</dbReference>
<dbReference type="Proteomes" id="UP001432180">
    <property type="component" value="Chromosome"/>
</dbReference>
<dbReference type="PROSITE" id="PS50088">
    <property type="entry name" value="ANK_REPEAT"/>
    <property type="match status" value="3"/>
</dbReference>
<dbReference type="InterPro" id="IPR002110">
    <property type="entry name" value="Ankyrin_rpt"/>
</dbReference>
<name>A0ABZ0SDF5_9GAMM</name>
<dbReference type="SUPFAM" id="SSF48403">
    <property type="entry name" value="Ankyrin repeat"/>
    <property type="match status" value="1"/>
</dbReference>
<organism evidence="4 5">
    <name type="scientific">Thiorhodovibrio winogradskyi</name>
    <dbReference type="NCBI Taxonomy" id="77007"/>
    <lineage>
        <taxon>Bacteria</taxon>
        <taxon>Pseudomonadati</taxon>
        <taxon>Pseudomonadota</taxon>
        <taxon>Gammaproteobacteria</taxon>
        <taxon>Chromatiales</taxon>
        <taxon>Chromatiaceae</taxon>
        <taxon>Thiorhodovibrio</taxon>
    </lineage>
</organism>
<keyword evidence="2 3" id="KW-0040">ANK repeat</keyword>
<proteinExistence type="predicted"/>
<feature type="repeat" description="ANK" evidence="3">
    <location>
        <begin position="164"/>
        <end position="196"/>
    </location>
</feature>
<keyword evidence="5" id="KW-1185">Reference proteome</keyword>
<dbReference type="EMBL" id="CP121472">
    <property type="protein sequence ID" value="WPL19070.1"/>
    <property type="molecule type" value="Genomic_DNA"/>
</dbReference>
<dbReference type="PROSITE" id="PS50297">
    <property type="entry name" value="ANK_REP_REGION"/>
    <property type="match status" value="3"/>
</dbReference>
<sequence length="225" mass="24030">MVAVLALPQSLVTKVWLVAGLLIGLALAACTEPPRPTINLYRAVHSGDLDQIKRHLYWGTDVNQPGPDGRYPLQVAVADGQVVIARELLDHGASMEVRDPLGHTPLYVALASGRVPAAELLIEKGAGDDPQVLLRQLVSGDQLDRDSLELLLRRGVDLNALGPEGRAPLHQAVVNDNLKITKWLLQAEADVNLVTNSGATALDLAHAAGADPNLIQILEQYGAQP</sequence>
<evidence type="ECO:0000256" key="2">
    <source>
        <dbReference type="ARBA" id="ARBA00023043"/>
    </source>
</evidence>
<dbReference type="RefSeq" id="WP_328984817.1">
    <property type="nucleotide sequence ID" value="NZ_CP121472.1"/>
</dbReference>
<dbReference type="Pfam" id="PF12796">
    <property type="entry name" value="Ank_2"/>
    <property type="match status" value="2"/>
</dbReference>
<evidence type="ECO:0000313" key="5">
    <source>
        <dbReference type="Proteomes" id="UP001432180"/>
    </source>
</evidence>
<evidence type="ECO:0000256" key="1">
    <source>
        <dbReference type="ARBA" id="ARBA00022737"/>
    </source>
</evidence>
<evidence type="ECO:0000313" key="4">
    <source>
        <dbReference type="EMBL" id="WPL19070.1"/>
    </source>
</evidence>
<feature type="repeat" description="ANK" evidence="3">
    <location>
        <begin position="101"/>
        <end position="126"/>
    </location>
</feature>